<dbReference type="Pfam" id="PF12802">
    <property type="entry name" value="MarR_2"/>
    <property type="match status" value="1"/>
</dbReference>
<name>A0ABN6YLB3_9MICO</name>
<evidence type="ECO:0000313" key="2">
    <source>
        <dbReference type="EMBL" id="BDZ58138.1"/>
    </source>
</evidence>
<dbReference type="PROSITE" id="PS50995">
    <property type="entry name" value="HTH_MARR_2"/>
    <property type="match status" value="1"/>
</dbReference>
<gene>
    <name evidence="2" type="ORF">GCM10025872_17950</name>
</gene>
<reference evidence="3" key="1">
    <citation type="journal article" date="2019" name="Int. J. Syst. Evol. Microbiol.">
        <title>The Global Catalogue of Microorganisms (GCM) 10K type strain sequencing project: providing services to taxonomists for standard genome sequencing and annotation.</title>
        <authorList>
            <consortium name="The Broad Institute Genomics Platform"/>
            <consortium name="The Broad Institute Genome Sequencing Center for Infectious Disease"/>
            <person name="Wu L."/>
            <person name="Ma J."/>
        </authorList>
    </citation>
    <scope>NUCLEOTIDE SEQUENCE [LARGE SCALE GENOMIC DNA]</scope>
    <source>
        <strain evidence="3">NBRC 110608</strain>
    </source>
</reference>
<dbReference type="SUPFAM" id="SSF46785">
    <property type="entry name" value="Winged helix' DNA-binding domain"/>
    <property type="match status" value="1"/>
</dbReference>
<dbReference type="SMART" id="SM00347">
    <property type="entry name" value="HTH_MARR"/>
    <property type="match status" value="1"/>
</dbReference>
<evidence type="ECO:0000313" key="3">
    <source>
        <dbReference type="Proteomes" id="UP001321421"/>
    </source>
</evidence>
<accession>A0ABN6YLB3</accession>
<dbReference type="InterPro" id="IPR036388">
    <property type="entry name" value="WH-like_DNA-bd_sf"/>
</dbReference>
<dbReference type="Gene3D" id="1.10.10.10">
    <property type="entry name" value="Winged helix-like DNA-binding domain superfamily/Winged helix DNA-binding domain"/>
    <property type="match status" value="1"/>
</dbReference>
<keyword evidence="3" id="KW-1185">Reference proteome</keyword>
<organism evidence="2 3">
    <name type="scientific">Barrientosiimonas endolithica</name>
    <dbReference type="NCBI Taxonomy" id="1535208"/>
    <lineage>
        <taxon>Bacteria</taxon>
        <taxon>Bacillati</taxon>
        <taxon>Actinomycetota</taxon>
        <taxon>Actinomycetes</taxon>
        <taxon>Micrococcales</taxon>
        <taxon>Dermacoccaceae</taxon>
        <taxon>Barrientosiimonas</taxon>
    </lineage>
</organism>
<dbReference type="InterPro" id="IPR036390">
    <property type="entry name" value="WH_DNA-bd_sf"/>
</dbReference>
<dbReference type="EMBL" id="AP027735">
    <property type="protein sequence ID" value="BDZ58138.1"/>
    <property type="molecule type" value="Genomic_DNA"/>
</dbReference>
<feature type="domain" description="HTH marR-type" evidence="1">
    <location>
        <begin position="13"/>
        <end position="147"/>
    </location>
</feature>
<dbReference type="Proteomes" id="UP001321421">
    <property type="component" value="Chromosome"/>
</dbReference>
<dbReference type="PANTHER" id="PTHR33164">
    <property type="entry name" value="TRANSCRIPTIONAL REGULATOR, MARR FAMILY"/>
    <property type="match status" value="1"/>
</dbReference>
<evidence type="ECO:0000259" key="1">
    <source>
        <dbReference type="PROSITE" id="PS50995"/>
    </source>
</evidence>
<dbReference type="InterPro" id="IPR039422">
    <property type="entry name" value="MarR/SlyA-like"/>
</dbReference>
<sequence length="164" mass="17452">MVKPLTNPFVDGPVPLGTLVTTAGRRITSQLDEGLRAAGFPDVRAAHAPLFMAVDADGTNVTTLASRTRMTKQAVGELIRYLDDRGYLRAAADPRDKRVRLVRLTERGWAALEAGQRVVADFDTWLAGELGADEVTRLRAALELIAGTGAAGPAGDQVSGRSAR</sequence>
<protein>
    <recommendedName>
        <fullName evidence="1">HTH marR-type domain-containing protein</fullName>
    </recommendedName>
</protein>
<dbReference type="RefSeq" id="WP_289232888.1">
    <property type="nucleotide sequence ID" value="NZ_AP027735.1"/>
</dbReference>
<dbReference type="InterPro" id="IPR000835">
    <property type="entry name" value="HTH_MarR-typ"/>
</dbReference>
<proteinExistence type="predicted"/>
<dbReference type="PANTHER" id="PTHR33164:SF99">
    <property type="entry name" value="MARR FAMILY REGULATORY PROTEIN"/>
    <property type="match status" value="1"/>
</dbReference>